<gene>
    <name evidence="2" type="ORF">V2H45_23950</name>
</gene>
<accession>A0AAW9Q3V0</accession>
<evidence type="ECO:0000259" key="1">
    <source>
        <dbReference type="Pfam" id="PF00112"/>
    </source>
</evidence>
<organism evidence="2 3">
    <name type="scientific">Tumidithrix elongata BACA0141</name>
    <dbReference type="NCBI Taxonomy" id="2716417"/>
    <lineage>
        <taxon>Bacteria</taxon>
        <taxon>Bacillati</taxon>
        <taxon>Cyanobacteriota</taxon>
        <taxon>Cyanophyceae</taxon>
        <taxon>Pseudanabaenales</taxon>
        <taxon>Pseudanabaenaceae</taxon>
        <taxon>Tumidithrix</taxon>
        <taxon>Tumidithrix elongata</taxon>
    </lineage>
</organism>
<dbReference type="CDD" id="cd02619">
    <property type="entry name" value="Peptidase_C1"/>
    <property type="match status" value="1"/>
</dbReference>
<dbReference type="GO" id="GO:0008234">
    <property type="term" value="F:cysteine-type peptidase activity"/>
    <property type="evidence" value="ECO:0007669"/>
    <property type="project" value="InterPro"/>
</dbReference>
<reference evidence="2" key="1">
    <citation type="submission" date="2024-01" db="EMBL/GenBank/DDBJ databases">
        <title>Bank of Algae and Cyanobacteria of the Azores (BACA) strain genomes.</title>
        <authorList>
            <person name="Luz R."/>
            <person name="Cordeiro R."/>
            <person name="Fonseca A."/>
            <person name="Goncalves V."/>
        </authorList>
    </citation>
    <scope>NUCLEOTIDE SEQUENCE</scope>
    <source>
        <strain evidence="2">BACA0141</strain>
    </source>
</reference>
<comment type="caution">
    <text evidence="2">The sequence shown here is derived from an EMBL/GenBank/DDBJ whole genome shotgun (WGS) entry which is preliminary data.</text>
</comment>
<dbReference type="EMBL" id="JAZBJZ010000173">
    <property type="protein sequence ID" value="MEE3719801.1"/>
    <property type="molecule type" value="Genomic_DNA"/>
</dbReference>
<evidence type="ECO:0000313" key="3">
    <source>
        <dbReference type="Proteomes" id="UP001333818"/>
    </source>
</evidence>
<proteinExistence type="predicted"/>
<protein>
    <submittedName>
        <fullName evidence="2">C1 family peptidase</fullName>
    </submittedName>
</protein>
<dbReference type="InterPro" id="IPR038765">
    <property type="entry name" value="Papain-like_cys_pep_sf"/>
</dbReference>
<keyword evidence="3" id="KW-1185">Reference proteome</keyword>
<dbReference type="Gene3D" id="3.90.70.10">
    <property type="entry name" value="Cysteine proteinases"/>
    <property type="match status" value="1"/>
</dbReference>
<name>A0AAW9Q3V0_9CYAN</name>
<dbReference type="SUPFAM" id="SSF54001">
    <property type="entry name" value="Cysteine proteinases"/>
    <property type="match status" value="1"/>
</dbReference>
<dbReference type="AlphaFoldDB" id="A0AAW9Q3V0"/>
<dbReference type="GO" id="GO:0006508">
    <property type="term" value="P:proteolysis"/>
    <property type="evidence" value="ECO:0007669"/>
    <property type="project" value="InterPro"/>
</dbReference>
<dbReference type="InterPro" id="IPR000668">
    <property type="entry name" value="Peptidase_C1A_C"/>
</dbReference>
<dbReference type="Proteomes" id="UP001333818">
    <property type="component" value="Unassembled WGS sequence"/>
</dbReference>
<feature type="domain" description="Peptidase C1A papain C-terminal" evidence="1">
    <location>
        <begin position="284"/>
        <end position="344"/>
    </location>
</feature>
<dbReference type="Pfam" id="PF00112">
    <property type="entry name" value="Peptidase_C1"/>
    <property type="match status" value="1"/>
</dbReference>
<sequence>MTDYGTGWIKDLKDDRDYFLETAISKLTPQEIETEAKNIRLERALFAEDDDSPILRRAIRLVLEEEWKAKRKRVNQPSYLFLPLVKKKKHKKYLASLQNKDLFLPKSVDLRDWFSAITNQKGNPSCTAHAGVALMEYFQKRINRTLNKDASSINDNLSWSFLHKITRNLMESSVDFGATIRDTLKAMALFGIPPAKYWDGNKELDEEPSAFCYAYAQNYQATHYFRLDISESCKDMILVRIRIALASGFPSVFGFHDPNILKDYTKKYNPKESTENNQKSGQISVVRSNILNKNTEKEGHALVAVGYDDIMEFNNPDDPNQPLKGAFLVRNSWGEDWGDRGYGWLPYYYVEKGLATDWWSLLNAEWIDFSRLGLIIGNDGNLNLSCCNLSDENCNPNDC</sequence>
<dbReference type="RefSeq" id="WP_330486237.1">
    <property type="nucleotide sequence ID" value="NZ_JAZBJZ010000173.1"/>
</dbReference>
<evidence type="ECO:0000313" key="2">
    <source>
        <dbReference type="EMBL" id="MEE3719801.1"/>
    </source>
</evidence>